<dbReference type="NCBIfam" id="TIGR02523">
    <property type="entry name" value="type_IV_pilV"/>
    <property type="match status" value="1"/>
</dbReference>
<accession>A0AAX2J533</accession>
<proteinExistence type="predicted"/>
<dbReference type="RefSeq" id="WP_003786042.1">
    <property type="nucleotide sequence ID" value="NZ_CP091518.1"/>
</dbReference>
<dbReference type="EMBL" id="LS483426">
    <property type="protein sequence ID" value="SQH25099.1"/>
    <property type="molecule type" value="Genomic_DNA"/>
</dbReference>
<evidence type="ECO:0000313" key="1">
    <source>
        <dbReference type="EMBL" id="SQH25099.1"/>
    </source>
</evidence>
<dbReference type="InterPro" id="IPR013362">
    <property type="entry name" value="Pilus_4_PilV"/>
</dbReference>
<gene>
    <name evidence="1" type="ORF">NCTC10529_01294</name>
</gene>
<sequence>MKNMTYFHTKYSMKGATLLEVMISVLLLTFGILALMAAQLRSVASISEAENRSIVSQAAEALAEGMQMNAVLTKNGTTYRRRYSNYVPKSKPLYPGSAVTAPTSLNRTNITKAELAAKHLDEFEYVLSTQLPNVSVLAYAICLDKPDATPPVLGDGGALTDNCAPNNNERDTNMIKIAWRMGNANGTDNNQQSTTYTYMLEVGN</sequence>
<evidence type="ECO:0000313" key="2">
    <source>
        <dbReference type="Proteomes" id="UP000248598"/>
    </source>
</evidence>
<name>A0AAX2J533_KINKI</name>
<protein>
    <submittedName>
        <fullName evidence="1">Tfp pilus assembly protein PilV</fullName>
    </submittedName>
</protein>
<dbReference type="GeneID" id="93262577"/>
<dbReference type="AlphaFoldDB" id="A0AAX2J533"/>
<organism evidence="1 2">
    <name type="scientific">Kingella kingae</name>
    <dbReference type="NCBI Taxonomy" id="504"/>
    <lineage>
        <taxon>Bacteria</taxon>
        <taxon>Pseudomonadati</taxon>
        <taxon>Pseudomonadota</taxon>
        <taxon>Betaproteobacteria</taxon>
        <taxon>Neisseriales</taxon>
        <taxon>Neisseriaceae</taxon>
        <taxon>Kingella</taxon>
    </lineage>
</organism>
<dbReference type="Proteomes" id="UP000248598">
    <property type="component" value="Chromosome 1"/>
</dbReference>
<reference evidence="1 2" key="1">
    <citation type="submission" date="2018-06" db="EMBL/GenBank/DDBJ databases">
        <authorList>
            <consortium name="Pathogen Informatics"/>
            <person name="Doyle S."/>
        </authorList>
    </citation>
    <scope>NUCLEOTIDE SEQUENCE [LARGE SCALE GENOMIC DNA]</scope>
    <source>
        <strain evidence="1 2">NCTC10529</strain>
    </source>
</reference>